<reference evidence="2" key="1">
    <citation type="journal article" date="2022" name="Genome Biol. Evol.">
        <title>A New Gene Family Diagnostic for Intracellular Biomineralization of Amorphous Ca Carbonates by Cyanobacteria.</title>
        <authorList>
            <person name="Benzerara K."/>
            <person name="Duprat E."/>
            <person name="Bitard-Feildel T."/>
            <person name="Caumes G."/>
            <person name="Cassier-Chauvat C."/>
            <person name="Chauvat F."/>
            <person name="Dezi M."/>
            <person name="Diop S.I."/>
            <person name="Gaschignard G."/>
            <person name="Gorgen S."/>
            <person name="Gugger M."/>
            <person name="Lopez-Garcia P."/>
            <person name="Millet M."/>
            <person name="Skouri-Panet F."/>
            <person name="Moreira D."/>
            <person name="Callebaut I."/>
        </authorList>
    </citation>
    <scope>NUCLEOTIDE SEQUENCE</scope>
    <source>
        <strain evidence="2">G9</strain>
    </source>
</reference>
<dbReference type="Proteomes" id="UP001154265">
    <property type="component" value="Unassembled WGS sequence"/>
</dbReference>
<keyword evidence="3" id="KW-1185">Reference proteome</keyword>
<evidence type="ECO:0000313" key="2">
    <source>
        <dbReference type="EMBL" id="MDG2989781.1"/>
    </source>
</evidence>
<dbReference type="RefSeq" id="WP_277865695.1">
    <property type="nucleotide sequence ID" value="NZ_JAKKUT010000001.1"/>
</dbReference>
<feature type="chain" id="PRO_5045486420" evidence="1">
    <location>
        <begin position="26"/>
        <end position="181"/>
    </location>
</feature>
<reference evidence="2" key="2">
    <citation type="submission" date="2022-01" db="EMBL/GenBank/DDBJ databases">
        <authorList>
            <person name="Zivanovic Y."/>
            <person name="Moreira D."/>
            <person name="Lopez-Garcia P."/>
        </authorList>
    </citation>
    <scope>NUCLEOTIDE SEQUENCE</scope>
    <source>
        <strain evidence="2">G9</strain>
    </source>
</reference>
<dbReference type="EMBL" id="JAKKUT010000001">
    <property type="protein sequence ID" value="MDG2989781.1"/>
    <property type="molecule type" value="Genomic_DNA"/>
</dbReference>
<feature type="signal peptide" evidence="1">
    <location>
        <begin position="1"/>
        <end position="25"/>
    </location>
</feature>
<comment type="caution">
    <text evidence="2">The sequence shown here is derived from an EMBL/GenBank/DDBJ whole genome shotgun (WGS) entry which is preliminary data.</text>
</comment>
<gene>
    <name evidence="2" type="ORF">L3556_02345</name>
</gene>
<name>A0ABT6EX16_9SYNE</name>
<proteinExistence type="predicted"/>
<accession>A0ABT6EX16</accession>
<sequence length="181" mass="19408">MKRFKHQFISALVLSSLSLALPAKAIEFPSGETAFASPPALVSAITPTNERGIWGPTYYFTLTVPETAGVPVQAVKISQGTNQETIHFIGHESRAFQGTRQAQGTSIPLMSIGGPDLDPQETLVVFEQPIMPGSTATIALKAQRNPEFSGTYVLGMTAIPVGDNGRPQFLGYQQISIYGDL</sequence>
<evidence type="ECO:0000256" key="1">
    <source>
        <dbReference type="SAM" id="SignalP"/>
    </source>
</evidence>
<evidence type="ECO:0000313" key="3">
    <source>
        <dbReference type="Proteomes" id="UP001154265"/>
    </source>
</evidence>
<dbReference type="InterPro" id="IPR021256">
    <property type="entry name" value="DUF2808"/>
</dbReference>
<protein>
    <submittedName>
        <fullName evidence="2">DUF2808 domain-containing protein</fullName>
    </submittedName>
</protein>
<dbReference type="Pfam" id="PF10989">
    <property type="entry name" value="DUF2808"/>
    <property type="match status" value="1"/>
</dbReference>
<keyword evidence="1" id="KW-0732">Signal</keyword>
<organism evidence="2 3">
    <name type="scientific">Candidatus Synechococcus calcipolaris G9</name>
    <dbReference type="NCBI Taxonomy" id="1497997"/>
    <lineage>
        <taxon>Bacteria</taxon>
        <taxon>Bacillati</taxon>
        <taxon>Cyanobacteriota</taxon>
        <taxon>Cyanophyceae</taxon>
        <taxon>Synechococcales</taxon>
        <taxon>Synechococcaceae</taxon>
        <taxon>Synechococcus</taxon>
    </lineage>
</organism>